<evidence type="ECO:0000313" key="14">
    <source>
        <dbReference type="EMBL" id="KZT23137.1"/>
    </source>
</evidence>
<comment type="pathway">
    <text evidence="2">Protein modification; protein glycosylation.</text>
</comment>
<keyword evidence="4 12" id="KW-0328">Glycosyltransferase</keyword>
<evidence type="ECO:0000256" key="11">
    <source>
        <dbReference type="ARBA" id="ARBA00048899"/>
    </source>
</evidence>
<keyword evidence="5 14" id="KW-0808">Transferase</keyword>
<feature type="transmembrane region" description="Helical" evidence="12">
    <location>
        <begin position="352"/>
        <end position="370"/>
    </location>
</feature>
<dbReference type="STRING" id="1314782.A0A165R0C3"/>
<dbReference type="Pfam" id="PF03901">
    <property type="entry name" value="Glyco_transf_22"/>
    <property type="match status" value="1"/>
</dbReference>
<accession>A0A165R0C3</accession>
<comment type="subcellular location">
    <subcellularLocation>
        <location evidence="1 12">Endoplasmic reticulum membrane</location>
        <topology evidence="1 12">Multi-pass membrane protein</topology>
    </subcellularLocation>
</comment>
<dbReference type="InterPro" id="IPR005599">
    <property type="entry name" value="GPI_mannosylTrfase"/>
</dbReference>
<dbReference type="EC" id="2.4.1.-" evidence="12"/>
<evidence type="ECO:0000256" key="9">
    <source>
        <dbReference type="ARBA" id="ARBA00023136"/>
    </source>
</evidence>
<proteinExistence type="inferred from homology"/>
<dbReference type="PANTHER" id="PTHR22760:SF1">
    <property type="entry name" value="DOL-P-MAN:MAN(7)GLCNAC(2)-PP-DOL ALPHA-1,6-MANNOSYLTRANSFERASE"/>
    <property type="match status" value="1"/>
</dbReference>
<evidence type="ECO:0000256" key="5">
    <source>
        <dbReference type="ARBA" id="ARBA00022679"/>
    </source>
</evidence>
<evidence type="ECO:0000256" key="1">
    <source>
        <dbReference type="ARBA" id="ARBA00004477"/>
    </source>
</evidence>
<dbReference type="PANTHER" id="PTHR22760">
    <property type="entry name" value="GLYCOSYLTRANSFERASE"/>
    <property type="match status" value="1"/>
</dbReference>
<keyword evidence="7 12" id="KW-0256">Endoplasmic reticulum</keyword>
<name>A0A165R0C3_9AGAM</name>
<feature type="transmembrane region" description="Helical" evidence="12">
    <location>
        <begin position="275"/>
        <end position="293"/>
    </location>
</feature>
<dbReference type="InParanoid" id="A0A165R0C3"/>
<organism evidence="14 15">
    <name type="scientific">Neolentinus lepideus HHB14362 ss-1</name>
    <dbReference type="NCBI Taxonomy" id="1314782"/>
    <lineage>
        <taxon>Eukaryota</taxon>
        <taxon>Fungi</taxon>
        <taxon>Dikarya</taxon>
        <taxon>Basidiomycota</taxon>
        <taxon>Agaricomycotina</taxon>
        <taxon>Agaricomycetes</taxon>
        <taxon>Gloeophyllales</taxon>
        <taxon>Gloeophyllaceae</taxon>
        <taxon>Neolentinus</taxon>
    </lineage>
</organism>
<keyword evidence="8 12" id="KW-1133">Transmembrane helix</keyword>
<comment type="function">
    <text evidence="10">Mannosyltransferase that operates in the biosynthetic pathway of dolichol-linked oligosaccharides, the glycan precursors employed in protein asparagine (N)-glycosylation. The assembly of dolichol-linked oligosaccharides begins on the cytosolic side of the endoplasmic reticulum membrane and finishes in its lumen. The sequential addition of sugars to dolichol pyrophosphate produces dolichol-linked oligosaccharides containing fourteen sugars, including two GlcNAcs, nine mannoses and three glucoses. Once assembled, the oligosaccharide is transferred from the lipid to nascent proteins by oligosaccharyltransferases. In the lumen of the endoplasmic reticulum, adds the eighth mannose residue in an alpha-1,6 linkage onto Man(7)GlcNAc(2)-PP-dolichol to produce Man(8)GlcNAc(2)-PP-dolichol.</text>
</comment>
<dbReference type="UniPathway" id="UPA00378"/>
<evidence type="ECO:0000256" key="2">
    <source>
        <dbReference type="ARBA" id="ARBA00004922"/>
    </source>
</evidence>
<dbReference type="OrthoDB" id="19039at2759"/>
<evidence type="ECO:0000256" key="4">
    <source>
        <dbReference type="ARBA" id="ARBA00022676"/>
    </source>
</evidence>
<comment type="similarity">
    <text evidence="3 12">Belongs to the glycosyltransferase 22 family.</text>
</comment>
<feature type="transmembrane region" description="Helical" evidence="12">
    <location>
        <begin position="220"/>
        <end position="239"/>
    </location>
</feature>
<keyword evidence="9 12" id="KW-0472">Membrane</keyword>
<reference evidence="14 15" key="1">
    <citation type="journal article" date="2016" name="Mol. Biol. Evol.">
        <title>Comparative Genomics of Early-Diverging Mushroom-Forming Fungi Provides Insights into the Origins of Lignocellulose Decay Capabilities.</title>
        <authorList>
            <person name="Nagy L.G."/>
            <person name="Riley R."/>
            <person name="Tritt A."/>
            <person name="Adam C."/>
            <person name="Daum C."/>
            <person name="Floudas D."/>
            <person name="Sun H."/>
            <person name="Yadav J.S."/>
            <person name="Pangilinan J."/>
            <person name="Larsson K.H."/>
            <person name="Matsuura K."/>
            <person name="Barry K."/>
            <person name="Labutti K."/>
            <person name="Kuo R."/>
            <person name="Ohm R.A."/>
            <person name="Bhattacharya S.S."/>
            <person name="Shirouzu T."/>
            <person name="Yoshinaga Y."/>
            <person name="Martin F.M."/>
            <person name="Grigoriev I.V."/>
            <person name="Hibbett D.S."/>
        </authorList>
    </citation>
    <scope>NUCLEOTIDE SEQUENCE [LARGE SCALE GENOMIC DNA]</scope>
    <source>
        <strain evidence="14 15">HHB14362 ss-1</strain>
    </source>
</reference>
<dbReference type="GO" id="GO:0052917">
    <property type="term" value="F:dol-P-Man:Man(7)GlcNAc(2)-PP-Dol alpha-1,6-mannosyltransferase activity"/>
    <property type="evidence" value="ECO:0007669"/>
    <property type="project" value="UniProtKB-EC"/>
</dbReference>
<evidence type="ECO:0000256" key="8">
    <source>
        <dbReference type="ARBA" id="ARBA00022989"/>
    </source>
</evidence>
<dbReference type="AlphaFoldDB" id="A0A165R0C3"/>
<dbReference type="GO" id="GO:0006487">
    <property type="term" value="P:protein N-linked glycosylation"/>
    <property type="evidence" value="ECO:0007669"/>
    <property type="project" value="TreeGrafter"/>
</dbReference>
<protein>
    <recommendedName>
        <fullName evidence="12">Mannosyltransferase</fullName>
        <ecNumber evidence="12">2.4.1.-</ecNumber>
    </recommendedName>
</protein>
<evidence type="ECO:0000256" key="10">
    <source>
        <dbReference type="ARBA" id="ARBA00044721"/>
    </source>
</evidence>
<feature type="transmembrane region" description="Helical" evidence="12">
    <location>
        <begin position="92"/>
        <end position="111"/>
    </location>
</feature>
<keyword evidence="13" id="KW-0732">Signal</keyword>
<evidence type="ECO:0000313" key="15">
    <source>
        <dbReference type="Proteomes" id="UP000076761"/>
    </source>
</evidence>
<evidence type="ECO:0000256" key="6">
    <source>
        <dbReference type="ARBA" id="ARBA00022692"/>
    </source>
</evidence>
<gene>
    <name evidence="14" type="ORF">NEOLEDRAFT_1137012</name>
</gene>
<dbReference type="GO" id="GO:0005789">
    <property type="term" value="C:endoplasmic reticulum membrane"/>
    <property type="evidence" value="ECO:0007669"/>
    <property type="project" value="UniProtKB-SubCell"/>
</dbReference>
<feature type="transmembrane region" description="Helical" evidence="12">
    <location>
        <begin position="123"/>
        <end position="139"/>
    </location>
</feature>
<dbReference type="FunCoup" id="A0A165R0C3">
    <property type="interactions" value="178"/>
</dbReference>
<evidence type="ECO:0000256" key="3">
    <source>
        <dbReference type="ARBA" id="ARBA00007063"/>
    </source>
</evidence>
<feature type="transmembrane region" description="Helical" evidence="12">
    <location>
        <begin position="196"/>
        <end position="213"/>
    </location>
</feature>
<evidence type="ECO:0000256" key="13">
    <source>
        <dbReference type="SAM" id="SignalP"/>
    </source>
</evidence>
<evidence type="ECO:0000256" key="12">
    <source>
        <dbReference type="RuleBase" id="RU363075"/>
    </source>
</evidence>
<feature type="signal peptide" evidence="13">
    <location>
        <begin position="1"/>
        <end position="19"/>
    </location>
</feature>
<sequence>MSTTLDILILGTACLHVLLTPYTKVEESFNLHATHDIIMYGIGSERLSHYDHFVFPGAVPRSFIGSLILAWLSRPLVGLASSFGWITTKLDIQILVRLVLTTLNALMLCLIRRSVSRRFGRLTGLYFAIITCSQFHLPFWMGRTLPNMFALVPVNLATYLLLSRAPNSTKPSYWITHLAIGLLTSTAVILRSEVLLLLAPIVLQALVSGYTTFASIVRVGVTAGLVSLALTVLVDSYFWQRWPLWPELAGIYFNVYEGKSAEWGVSPPHTYFTSFLPRLLLSALPLSLIGALIDGRIRELLFAPLVFVGLISALGHKEWRFVIYVVPAFNVAAARGARWLTGIRKGTIFGRMRFFIVMAMISANCAVTIIHTQASMANYPGGLALSAFNERYSSTDNVHVHISNLAAQTGASLFLHAHAPPYPPYLAPPRASHWTYNKTESLDAKSLTVSTRITHIIAESTSDFDLQRKWTLVDSVAGFDHWEKNFAVLKNGGGLKELLAIVTMAQIDKLYILERR</sequence>
<feature type="chain" id="PRO_5007865422" description="Mannosyltransferase" evidence="13">
    <location>
        <begin position="20"/>
        <end position="516"/>
    </location>
</feature>
<dbReference type="EMBL" id="KV425588">
    <property type="protein sequence ID" value="KZT23137.1"/>
    <property type="molecule type" value="Genomic_DNA"/>
</dbReference>
<keyword evidence="15" id="KW-1185">Reference proteome</keyword>
<keyword evidence="6 12" id="KW-0812">Transmembrane</keyword>
<feature type="transmembrane region" description="Helical" evidence="12">
    <location>
        <begin position="321"/>
        <end position="340"/>
    </location>
</feature>
<feature type="transmembrane region" description="Helical" evidence="12">
    <location>
        <begin position="300"/>
        <end position="315"/>
    </location>
</feature>
<comment type="catalytic activity">
    <reaction evidence="11">
        <text>an alpha-D-Man-(1-&gt;2)-alpha-D-Man-(1-&gt;2)-alpha-D-Man-(1-&gt;3)-[alpha-D-Man-(1-&gt;2)-alpha-D-Man-(1-&gt;3)-alpha-D-Man-(1-&gt;6)]-beta-D-Man-(1-&gt;4)-beta-D-GlcNAc-(1-&gt;4)-alpha-D-GlcNAc-diphospho-di-trans,poly-cis-dolichol + a di-trans,poly-cis-dolichyl beta-D-mannosyl phosphate = an alpha-D-Man-(1-&gt;2)-alpha-D-Man-(1-&gt;2)-alpha-D-Man-(1-&gt;3)-[alpha-D-Man-(1-&gt;2)-alpha-D-Man-(1-&gt;3)-[alpha-D-Man-(1-&gt;6)]-alpha-D-Man-(1-&gt;6)]-beta-D-Man-(1-&gt;4)-beta-D-GlcNAc-(1-&gt;4)-alpha-D-GlcNAc-diphospho-di-trans,poly-cis-dolichol + a di-trans,poly-cis-dolichyl phosphate + H(+)</text>
        <dbReference type="Rhea" id="RHEA:29535"/>
        <dbReference type="Rhea" id="RHEA-COMP:19498"/>
        <dbReference type="Rhea" id="RHEA-COMP:19501"/>
        <dbReference type="Rhea" id="RHEA-COMP:19518"/>
        <dbReference type="Rhea" id="RHEA-COMP:19519"/>
        <dbReference type="ChEBI" id="CHEBI:15378"/>
        <dbReference type="ChEBI" id="CHEBI:57683"/>
        <dbReference type="ChEBI" id="CHEBI:58211"/>
        <dbReference type="ChEBI" id="CHEBI:132517"/>
        <dbReference type="ChEBI" id="CHEBI:132519"/>
        <dbReference type="EC" id="2.4.1.260"/>
    </reaction>
    <physiologicalReaction direction="left-to-right" evidence="11">
        <dbReference type="Rhea" id="RHEA:29536"/>
    </physiologicalReaction>
</comment>
<evidence type="ECO:0000256" key="7">
    <source>
        <dbReference type="ARBA" id="ARBA00022824"/>
    </source>
</evidence>
<dbReference type="Proteomes" id="UP000076761">
    <property type="component" value="Unassembled WGS sequence"/>
</dbReference>